<comment type="caution">
    <text evidence="4">The sequence shown here is derived from an EMBL/GenBank/DDBJ whole genome shotgun (WGS) entry which is preliminary data.</text>
</comment>
<dbReference type="InterPro" id="IPR026870">
    <property type="entry name" value="Zinc_ribbon_dom"/>
</dbReference>
<proteinExistence type="predicted"/>
<feature type="domain" description="Zinc-ribbon" evidence="3">
    <location>
        <begin position="2"/>
        <end position="23"/>
    </location>
</feature>
<feature type="transmembrane region" description="Helical" evidence="2">
    <location>
        <begin position="380"/>
        <end position="402"/>
    </location>
</feature>
<dbReference type="Pfam" id="PF13240">
    <property type="entry name" value="Zn_Ribbon_1"/>
    <property type="match status" value="1"/>
</dbReference>
<keyword evidence="5" id="KW-1185">Reference proteome</keyword>
<reference evidence="4 5" key="1">
    <citation type="submission" date="2021-04" db="EMBL/GenBank/DDBJ databases">
        <title>Metabacillus sp. strain KIGAM252 whole genome sequence.</title>
        <authorList>
            <person name="Seo M.-J."/>
            <person name="Cho E.-S."/>
            <person name="Hwang C.Y."/>
            <person name="Yoon D.J."/>
        </authorList>
    </citation>
    <scope>NUCLEOTIDE SEQUENCE [LARGE SCALE GENOMIC DNA]</scope>
    <source>
        <strain evidence="4 5">KIGAM252</strain>
    </source>
</reference>
<feature type="transmembrane region" description="Helical" evidence="2">
    <location>
        <begin position="300"/>
        <end position="318"/>
    </location>
</feature>
<evidence type="ECO:0000313" key="4">
    <source>
        <dbReference type="EMBL" id="MBS2968742.1"/>
    </source>
</evidence>
<name>A0ABS5LDC6_9BACI</name>
<accession>A0ABS5LDC6</accession>
<evidence type="ECO:0000256" key="1">
    <source>
        <dbReference type="SAM" id="MobiDB-lite"/>
    </source>
</evidence>
<keyword evidence="2" id="KW-0472">Membrane</keyword>
<dbReference type="Pfam" id="PF10947">
    <property type="entry name" value="DUF2628"/>
    <property type="match status" value="1"/>
</dbReference>
<feature type="region of interest" description="Disordered" evidence="1">
    <location>
        <begin position="149"/>
        <end position="218"/>
    </location>
</feature>
<sequence length="403" mass="44486">MFCTKCGMKLLAEDKFCARCGNAISSGERAYDPAHIEQAAAVQGIQETTAPVSMPREKIWNISTNEPLINISGNESFSMEEEDIEKKEPAHSRMKETAVLHHEAQKRNPNSPANIPESPELAYAGLFSGENSLDSVSKSNLSYEEQVIRADEPQMTYPGKIEKSQNASTASFHETAPKKSKNRYPDSNKKRLSSANGKPVDIDRENKPNPINVKQSRLHPVQSAVSISTSAIEHSMQQPTDQIHSPVSQHPARLNPQEEELLGIFAGPKSDYYLSSWKKQYSMNWAAFFLTIFWMGYRKMFAPMVITAGAFILAGLVIAVTGMYWIAAIAVPFLLAVIGILANRIYLSHAREELDRVHASQGSWAAKNQLVASRGGTAPAGIYITFGVIIGYLLISVLLFTIL</sequence>
<feature type="transmembrane region" description="Helical" evidence="2">
    <location>
        <begin position="324"/>
        <end position="346"/>
    </location>
</feature>
<dbReference type="RefSeq" id="WP_211557787.1">
    <property type="nucleotide sequence ID" value="NZ_JAGVRK010000001.1"/>
</dbReference>
<dbReference type="InterPro" id="IPR024399">
    <property type="entry name" value="DUF2628"/>
</dbReference>
<dbReference type="Proteomes" id="UP000682403">
    <property type="component" value="Unassembled WGS sequence"/>
</dbReference>
<protein>
    <submittedName>
        <fullName evidence="4">DUF2628 domain-containing protein</fullName>
    </submittedName>
</protein>
<gene>
    <name evidence="4" type="ORF">J9317_08230</name>
</gene>
<organism evidence="4 5">
    <name type="scientific">Metabacillus flavus</name>
    <dbReference type="NCBI Taxonomy" id="2823519"/>
    <lineage>
        <taxon>Bacteria</taxon>
        <taxon>Bacillati</taxon>
        <taxon>Bacillota</taxon>
        <taxon>Bacilli</taxon>
        <taxon>Bacillales</taxon>
        <taxon>Bacillaceae</taxon>
        <taxon>Metabacillus</taxon>
    </lineage>
</organism>
<keyword evidence="2" id="KW-0812">Transmembrane</keyword>
<evidence type="ECO:0000259" key="3">
    <source>
        <dbReference type="Pfam" id="PF13240"/>
    </source>
</evidence>
<evidence type="ECO:0000313" key="5">
    <source>
        <dbReference type="Proteomes" id="UP000682403"/>
    </source>
</evidence>
<dbReference type="EMBL" id="JAGVRK010000001">
    <property type="protein sequence ID" value="MBS2968742.1"/>
    <property type="molecule type" value="Genomic_DNA"/>
</dbReference>
<evidence type="ECO:0000256" key="2">
    <source>
        <dbReference type="SAM" id="Phobius"/>
    </source>
</evidence>
<keyword evidence="2" id="KW-1133">Transmembrane helix</keyword>